<feature type="non-terminal residue" evidence="3">
    <location>
        <position position="246"/>
    </location>
</feature>
<comment type="similarity">
    <text evidence="1">Belongs to the NAD(P)-dependent epimerase/dehydratase family.</text>
</comment>
<comment type="caution">
    <text evidence="3">The sequence shown here is derived from an EMBL/GenBank/DDBJ whole genome shotgun (WGS) entry which is preliminary data.</text>
</comment>
<dbReference type="InterPro" id="IPR036291">
    <property type="entry name" value="NAD(P)-bd_dom_sf"/>
</dbReference>
<dbReference type="InterPro" id="IPR001509">
    <property type="entry name" value="Epimerase_deHydtase"/>
</dbReference>
<dbReference type="SUPFAM" id="SSF51735">
    <property type="entry name" value="NAD(P)-binding Rossmann-fold domains"/>
    <property type="match status" value="1"/>
</dbReference>
<protein>
    <recommendedName>
        <fullName evidence="2">NAD-dependent epimerase/dehydratase domain-containing protein</fullName>
    </recommendedName>
</protein>
<evidence type="ECO:0000259" key="2">
    <source>
        <dbReference type="Pfam" id="PF01370"/>
    </source>
</evidence>
<sequence>MKIAVLGGYGFIGSHVCDQLLERGLQVLVIGRCHHNPLSNINHIIAHKDVEFKQADIRDFKSIEKTIKNCDAIMNYAALINVDESNQSPRLFFDVNVLGAFNVLELARKMNIPTLYKSSSEVFGHVPYPDKANENYPQVPRSPYAISKLCAERYNIVYHLTYDLPVTISRGFNTYGPRQNAGKFGAVIPKFITRVLDNKPPMIFGDGLQTRDYVFVKDMAQADVMILEALIDGKIPGGETFNICSD</sequence>
<reference evidence="3" key="1">
    <citation type="journal article" date="2014" name="Front. Microbiol.">
        <title>High frequency of phylogenetically diverse reductive dehalogenase-homologous genes in deep subseafloor sedimentary metagenomes.</title>
        <authorList>
            <person name="Kawai M."/>
            <person name="Futagami T."/>
            <person name="Toyoda A."/>
            <person name="Takaki Y."/>
            <person name="Nishi S."/>
            <person name="Hori S."/>
            <person name="Arai W."/>
            <person name="Tsubouchi T."/>
            <person name="Morono Y."/>
            <person name="Uchiyama I."/>
            <person name="Ito T."/>
            <person name="Fujiyama A."/>
            <person name="Inagaki F."/>
            <person name="Takami H."/>
        </authorList>
    </citation>
    <scope>NUCLEOTIDE SEQUENCE</scope>
    <source>
        <strain evidence="3">Expedition CK06-06</strain>
    </source>
</reference>
<name>X1BIS4_9ZZZZ</name>
<proteinExistence type="inferred from homology"/>
<dbReference type="EMBL" id="BART01019039">
    <property type="protein sequence ID" value="GAG81122.1"/>
    <property type="molecule type" value="Genomic_DNA"/>
</dbReference>
<evidence type="ECO:0000256" key="1">
    <source>
        <dbReference type="ARBA" id="ARBA00007637"/>
    </source>
</evidence>
<accession>X1BIS4</accession>
<organism evidence="3">
    <name type="scientific">marine sediment metagenome</name>
    <dbReference type="NCBI Taxonomy" id="412755"/>
    <lineage>
        <taxon>unclassified sequences</taxon>
        <taxon>metagenomes</taxon>
        <taxon>ecological metagenomes</taxon>
    </lineage>
</organism>
<dbReference type="PANTHER" id="PTHR43000">
    <property type="entry name" value="DTDP-D-GLUCOSE 4,6-DEHYDRATASE-RELATED"/>
    <property type="match status" value="1"/>
</dbReference>
<gene>
    <name evidence="3" type="ORF">S01H4_35748</name>
</gene>
<dbReference type="Gene3D" id="3.40.50.720">
    <property type="entry name" value="NAD(P)-binding Rossmann-like Domain"/>
    <property type="match status" value="1"/>
</dbReference>
<dbReference type="AlphaFoldDB" id="X1BIS4"/>
<dbReference type="Pfam" id="PF01370">
    <property type="entry name" value="Epimerase"/>
    <property type="match status" value="1"/>
</dbReference>
<evidence type="ECO:0000313" key="3">
    <source>
        <dbReference type="EMBL" id="GAG81122.1"/>
    </source>
</evidence>
<feature type="domain" description="NAD-dependent epimerase/dehydratase" evidence="2">
    <location>
        <begin position="3"/>
        <end position="244"/>
    </location>
</feature>